<feature type="transmembrane region" description="Helical" evidence="10">
    <location>
        <begin position="39"/>
        <end position="60"/>
    </location>
</feature>
<proteinExistence type="inferred from homology"/>
<comment type="subcellular location">
    <subcellularLocation>
        <location evidence="1 10">Cell membrane</location>
        <topology evidence="1 10">Multi-pass membrane protein</topology>
    </subcellularLocation>
</comment>
<keyword evidence="10" id="KW-0813">Transport</keyword>
<comment type="activity regulation">
    <text evidence="10">Na(+) is not transported, but it plays an essential structural role and its presence is essential for fluoride channel function.</text>
</comment>
<keyword evidence="2 10" id="KW-1003">Cell membrane</keyword>
<dbReference type="HAMAP" id="MF_00454">
    <property type="entry name" value="FluC"/>
    <property type="match status" value="1"/>
</dbReference>
<evidence type="ECO:0000256" key="7">
    <source>
        <dbReference type="ARBA" id="ARBA00035120"/>
    </source>
</evidence>
<dbReference type="InterPro" id="IPR003691">
    <property type="entry name" value="FluC"/>
</dbReference>
<evidence type="ECO:0000256" key="5">
    <source>
        <dbReference type="ARBA" id="ARBA00023136"/>
    </source>
</evidence>
<evidence type="ECO:0000313" key="11">
    <source>
        <dbReference type="EMBL" id="MEK0185338.1"/>
    </source>
</evidence>
<comment type="caution">
    <text evidence="11">The sequence shown here is derived from an EMBL/GenBank/DDBJ whole genome shotgun (WGS) entry which is preliminary data.</text>
</comment>
<comment type="function">
    <text evidence="9 10">Fluoride-specific ion channel. Important for reducing fluoride concentration in the cell, thus reducing its toxicity.</text>
</comment>
<dbReference type="Pfam" id="PF02537">
    <property type="entry name" value="CRCB"/>
    <property type="match status" value="1"/>
</dbReference>
<sequence>MLQDPNFRVPIAISFGAVAGALSRYYITLWFASRFGTAFPYATFLINITGCLAMGFFITLASQRGAMIPLEVRLMVTTGFLGAYTTFSTYGLETNILWRDRSYSIATFYWAGSAILGVIAVQLGIILGRSGK</sequence>
<feature type="transmembrane region" description="Helical" evidence="10">
    <location>
        <begin position="107"/>
        <end position="127"/>
    </location>
</feature>
<keyword evidence="10" id="KW-0915">Sodium</keyword>
<evidence type="ECO:0000256" key="6">
    <source>
        <dbReference type="ARBA" id="ARBA00023303"/>
    </source>
</evidence>
<keyword evidence="6 10" id="KW-0407">Ion channel</keyword>
<dbReference type="NCBIfam" id="TIGR00494">
    <property type="entry name" value="crcB"/>
    <property type="match status" value="1"/>
</dbReference>
<feature type="transmembrane region" description="Helical" evidence="10">
    <location>
        <begin position="72"/>
        <end position="92"/>
    </location>
</feature>
<keyword evidence="10" id="KW-0479">Metal-binding</keyword>
<dbReference type="PANTHER" id="PTHR28259">
    <property type="entry name" value="FLUORIDE EXPORT PROTEIN 1-RELATED"/>
    <property type="match status" value="1"/>
</dbReference>
<organism evidence="11 12">
    <name type="scientific">Microcoleus anatoxicus PTRS2</name>
    <dbReference type="NCBI Taxonomy" id="2705321"/>
    <lineage>
        <taxon>Bacteria</taxon>
        <taxon>Bacillati</taxon>
        <taxon>Cyanobacteriota</taxon>
        <taxon>Cyanophyceae</taxon>
        <taxon>Oscillatoriophycideae</taxon>
        <taxon>Oscillatoriales</taxon>
        <taxon>Microcoleaceae</taxon>
        <taxon>Microcoleus</taxon>
        <taxon>Microcoleus anatoxicus</taxon>
    </lineage>
</organism>
<gene>
    <name evidence="10 11" type="primary">crcB</name>
    <name evidence="10" type="synonym">fluC</name>
    <name evidence="11" type="ORF">WMG39_10745</name>
</gene>
<dbReference type="Proteomes" id="UP001384579">
    <property type="component" value="Unassembled WGS sequence"/>
</dbReference>
<evidence type="ECO:0000313" key="12">
    <source>
        <dbReference type="Proteomes" id="UP001384579"/>
    </source>
</evidence>
<feature type="binding site" evidence="10">
    <location>
        <position position="82"/>
    </location>
    <ligand>
        <name>Na(+)</name>
        <dbReference type="ChEBI" id="CHEBI:29101"/>
        <note>structural</note>
    </ligand>
</feature>
<protein>
    <recommendedName>
        <fullName evidence="10">Fluoride-specific ion channel FluC</fullName>
    </recommendedName>
</protein>
<dbReference type="RefSeq" id="WP_340520119.1">
    <property type="nucleotide sequence ID" value="NZ_JBBLXS010000112.1"/>
</dbReference>
<feature type="binding site" evidence="10">
    <location>
        <position position="85"/>
    </location>
    <ligand>
        <name>Na(+)</name>
        <dbReference type="ChEBI" id="CHEBI:29101"/>
        <note>structural</note>
    </ligand>
</feature>
<accession>A0ABU8YLT1</accession>
<evidence type="ECO:0000256" key="4">
    <source>
        <dbReference type="ARBA" id="ARBA00022989"/>
    </source>
</evidence>
<reference evidence="11 12" key="1">
    <citation type="journal article" date="2020" name="Harmful Algae">
        <title>Molecular and morphological characterization of a novel dihydroanatoxin-a producing Microcoleus species (cyanobacteria) from the Russian River, California, USA.</title>
        <authorList>
            <person name="Conklin K.Y."/>
            <person name="Stancheva R."/>
            <person name="Otten T.G."/>
            <person name="Fadness R."/>
            <person name="Boyer G.L."/>
            <person name="Read B."/>
            <person name="Zhang X."/>
            <person name="Sheath R.G."/>
        </authorList>
    </citation>
    <scope>NUCLEOTIDE SEQUENCE [LARGE SCALE GENOMIC DNA]</scope>
    <source>
        <strain evidence="11 12">PTRS2</strain>
    </source>
</reference>
<evidence type="ECO:0000256" key="8">
    <source>
        <dbReference type="ARBA" id="ARBA00035585"/>
    </source>
</evidence>
<keyword evidence="4 10" id="KW-1133">Transmembrane helix</keyword>
<evidence type="ECO:0000256" key="9">
    <source>
        <dbReference type="ARBA" id="ARBA00049940"/>
    </source>
</evidence>
<keyword evidence="10" id="KW-0406">Ion transport</keyword>
<keyword evidence="5 10" id="KW-0472">Membrane</keyword>
<keyword evidence="12" id="KW-1185">Reference proteome</keyword>
<comment type="catalytic activity">
    <reaction evidence="8">
        <text>fluoride(in) = fluoride(out)</text>
        <dbReference type="Rhea" id="RHEA:76159"/>
        <dbReference type="ChEBI" id="CHEBI:17051"/>
    </reaction>
    <physiologicalReaction direction="left-to-right" evidence="8">
        <dbReference type="Rhea" id="RHEA:76160"/>
    </physiologicalReaction>
</comment>
<evidence type="ECO:0000256" key="1">
    <source>
        <dbReference type="ARBA" id="ARBA00004651"/>
    </source>
</evidence>
<evidence type="ECO:0000256" key="10">
    <source>
        <dbReference type="HAMAP-Rule" id="MF_00454"/>
    </source>
</evidence>
<dbReference type="EMBL" id="JBBLXS010000112">
    <property type="protein sequence ID" value="MEK0185338.1"/>
    <property type="molecule type" value="Genomic_DNA"/>
</dbReference>
<feature type="transmembrane region" description="Helical" evidence="10">
    <location>
        <begin position="7"/>
        <end position="27"/>
    </location>
</feature>
<evidence type="ECO:0000256" key="3">
    <source>
        <dbReference type="ARBA" id="ARBA00022692"/>
    </source>
</evidence>
<evidence type="ECO:0000256" key="2">
    <source>
        <dbReference type="ARBA" id="ARBA00022475"/>
    </source>
</evidence>
<comment type="similarity">
    <text evidence="7 10">Belongs to the fluoride channel Fluc/FEX (TC 1.A.43) family.</text>
</comment>
<name>A0ABU8YLT1_9CYAN</name>
<dbReference type="PANTHER" id="PTHR28259:SF1">
    <property type="entry name" value="FLUORIDE EXPORT PROTEIN 1-RELATED"/>
    <property type="match status" value="1"/>
</dbReference>
<keyword evidence="3 10" id="KW-0812">Transmembrane</keyword>